<dbReference type="Proteomes" id="UP001550044">
    <property type="component" value="Unassembled WGS sequence"/>
</dbReference>
<organism evidence="4 5">
    <name type="scientific">Streptomyces sp. 900116325</name>
    <dbReference type="NCBI Taxonomy" id="3154295"/>
    <lineage>
        <taxon>Bacteria</taxon>
        <taxon>Bacillati</taxon>
        <taxon>Actinomycetota</taxon>
        <taxon>Actinomycetes</taxon>
        <taxon>Kitasatosporales</taxon>
        <taxon>Streptomycetaceae</taxon>
        <taxon>Streptomyces</taxon>
    </lineage>
</organism>
<name>A0ABV2U8T7_9ACTN</name>
<dbReference type="Pfam" id="PF14016">
    <property type="entry name" value="DUF4232"/>
    <property type="match status" value="1"/>
</dbReference>
<evidence type="ECO:0000256" key="2">
    <source>
        <dbReference type="SAM" id="SignalP"/>
    </source>
</evidence>
<feature type="compositionally biased region" description="Low complexity" evidence="1">
    <location>
        <begin position="97"/>
        <end position="111"/>
    </location>
</feature>
<dbReference type="PROSITE" id="PS51257">
    <property type="entry name" value="PROKAR_LIPOPROTEIN"/>
    <property type="match status" value="1"/>
</dbReference>
<keyword evidence="2" id="KW-0732">Signal</keyword>
<reference evidence="4 5" key="1">
    <citation type="submission" date="2024-06" db="EMBL/GenBank/DDBJ databases">
        <title>The Natural Products Discovery Center: Release of the First 8490 Sequenced Strains for Exploring Actinobacteria Biosynthetic Diversity.</title>
        <authorList>
            <person name="Kalkreuter E."/>
            <person name="Kautsar S.A."/>
            <person name="Yang D."/>
            <person name="Bader C.D."/>
            <person name="Teijaro C.N."/>
            <person name="Fluegel L."/>
            <person name="Davis C.M."/>
            <person name="Simpson J.R."/>
            <person name="Lauterbach L."/>
            <person name="Steele A.D."/>
            <person name="Gui C."/>
            <person name="Meng S."/>
            <person name="Li G."/>
            <person name="Viehrig K."/>
            <person name="Ye F."/>
            <person name="Su P."/>
            <person name="Kiefer A.F."/>
            <person name="Nichols A."/>
            <person name="Cepeda A.J."/>
            <person name="Yan W."/>
            <person name="Fan B."/>
            <person name="Jiang Y."/>
            <person name="Adhikari A."/>
            <person name="Zheng C.-J."/>
            <person name="Schuster L."/>
            <person name="Cowan T.M."/>
            <person name="Smanski M.J."/>
            <person name="Chevrette M.G."/>
            <person name="De Carvalho L.P.S."/>
            <person name="Shen B."/>
        </authorList>
    </citation>
    <scope>NUCLEOTIDE SEQUENCE [LARGE SCALE GENOMIC DNA]</scope>
    <source>
        <strain evidence="4 5">NPDC005137</strain>
    </source>
</reference>
<gene>
    <name evidence="4" type="ORF">ABZV61_10555</name>
</gene>
<keyword evidence="5" id="KW-1185">Reference proteome</keyword>
<feature type="region of interest" description="Disordered" evidence="1">
    <location>
        <begin position="28"/>
        <end position="111"/>
    </location>
</feature>
<accession>A0ABV2U8T7</accession>
<evidence type="ECO:0000256" key="1">
    <source>
        <dbReference type="SAM" id="MobiDB-lite"/>
    </source>
</evidence>
<proteinExistence type="predicted"/>
<feature type="domain" description="DUF4232" evidence="3">
    <location>
        <begin position="116"/>
        <end position="241"/>
    </location>
</feature>
<evidence type="ECO:0000313" key="5">
    <source>
        <dbReference type="Proteomes" id="UP001550044"/>
    </source>
</evidence>
<dbReference type="EMBL" id="JBEXIP010000006">
    <property type="protein sequence ID" value="MET8433228.1"/>
    <property type="molecule type" value="Genomic_DNA"/>
</dbReference>
<feature type="chain" id="PRO_5046357449" evidence="2">
    <location>
        <begin position="27"/>
        <end position="250"/>
    </location>
</feature>
<evidence type="ECO:0000313" key="4">
    <source>
        <dbReference type="EMBL" id="MET8433228.1"/>
    </source>
</evidence>
<sequence length="250" mass="25355">MRNNRIRTTAFAATALLAALSLTACSGDDGTAGAAAPRTGTTGGQSRATDTGTGTDGKPSDNAPRSTARPASDASQGSAPNTGSGAGSGSGSGSGKNGSTTGTAGSSRPATTACIGENTALTLTKVSRPINHLLLTMTNTGSRACNAYHAPKLRFDDAQAVFPILDDSRPQAVVTLAPGRSAYAAILLTGDVETNDQYKGTRLAVHFSAKAPSGDTGTAPDELTLPADTYWDDKGFVTYWQSDMADALTY</sequence>
<protein>
    <submittedName>
        <fullName evidence="4">DUF4232 domain-containing protein</fullName>
    </submittedName>
</protein>
<feature type="compositionally biased region" description="Low complexity" evidence="1">
    <location>
        <begin position="28"/>
        <end position="40"/>
    </location>
</feature>
<feature type="signal peptide" evidence="2">
    <location>
        <begin position="1"/>
        <end position="26"/>
    </location>
</feature>
<dbReference type="InterPro" id="IPR025326">
    <property type="entry name" value="DUF4232"/>
</dbReference>
<feature type="compositionally biased region" description="Gly residues" evidence="1">
    <location>
        <begin position="84"/>
        <end position="96"/>
    </location>
</feature>
<dbReference type="RefSeq" id="WP_356709297.1">
    <property type="nucleotide sequence ID" value="NZ_JBEXIP010000006.1"/>
</dbReference>
<evidence type="ECO:0000259" key="3">
    <source>
        <dbReference type="Pfam" id="PF14016"/>
    </source>
</evidence>
<comment type="caution">
    <text evidence="4">The sequence shown here is derived from an EMBL/GenBank/DDBJ whole genome shotgun (WGS) entry which is preliminary data.</text>
</comment>